<keyword evidence="1" id="KW-0805">Transcription regulation</keyword>
<dbReference type="Pfam" id="PF12625">
    <property type="entry name" value="Arabinose_bd"/>
    <property type="match status" value="1"/>
</dbReference>
<organism evidence="5 6">
    <name type="scientific">Shewanella amazonensis (strain ATCC BAA-1098 / SB2B)</name>
    <dbReference type="NCBI Taxonomy" id="326297"/>
    <lineage>
        <taxon>Bacteria</taxon>
        <taxon>Pseudomonadati</taxon>
        <taxon>Pseudomonadota</taxon>
        <taxon>Gammaproteobacteria</taxon>
        <taxon>Alteromonadales</taxon>
        <taxon>Shewanellaceae</taxon>
        <taxon>Shewanella</taxon>
    </lineage>
</organism>
<proteinExistence type="predicted"/>
<reference evidence="5 6" key="1">
    <citation type="submission" date="2006-12" db="EMBL/GenBank/DDBJ databases">
        <title>Complete sequence of Shewanella amazonensis SB2B.</title>
        <authorList>
            <consortium name="US DOE Joint Genome Institute"/>
            <person name="Copeland A."/>
            <person name="Lucas S."/>
            <person name="Lapidus A."/>
            <person name="Barry K."/>
            <person name="Detter J.C."/>
            <person name="Glavina del Rio T."/>
            <person name="Hammon N."/>
            <person name="Israni S."/>
            <person name="Dalin E."/>
            <person name="Tice H."/>
            <person name="Pitluck S."/>
            <person name="Munk A.C."/>
            <person name="Brettin T."/>
            <person name="Bruce D."/>
            <person name="Han C."/>
            <person name="Tapia R."/>
            <person name="Gilna P."/>
            <person name="Schmutz J."/>
            <person name="Larimer F."/>
            <person name="Land M."/>
            <person name="Hauser L."/>
            <person name="Kyrpides N."/>
            <person name="Mikhailova N."/>
            <person name="Fredrickson J."/>
            <person name="Richardson P."/>
        </authorList>
    </citation>
    <scope>NUCLEOTIDE SEQUENCE [LARGE SCALE GENOMIC DNA]</scope>
    <source>
        <strain evidence="6">ATCC BAA-1098 / SB2B</strain>
    </source>
</reference>
<accession>A1S7G7</accession>
<evidence type="ECO:0000313" key="6">
    <source>
        <dbReference type="Proteomes" id="UP000009175"/>
    </source>
</evidence>
<dbReference type="PANTHER" id="PTHR47894:SF1">
    <property type="entry name" value="HTH-TYPE TRANSCRIPTIONAL REGULATOR VQSM"/>
    <property type="match status" value="1"/>
</dbReference>
<dbReference type="KEGG" id="saz:Sama_2118"/>
<dbReference type="SMART" id="SM00342">
    <property type="entry name" value="HTH_ARAC"/>
    <property type="match status" value="1"/>
</dbReference>
<dbReference type="GO" id="GO:0005829">
    <property type="term" value="C:cytosol"/>
    <property type="evidence" value="ECO:0007669"/>
    <property type="project" value="TreeGrafter"/>
</dbReference>
<dbReference type="InterPro" id="IPR032687">
    <property type="entry name" value="AraC-type_N"/>
</dbReference>
<evidence type="ECO:0000256" key="3">
    <source>
        <dbReference type="ARBA" id="ARBA00023163"/>
    </source>
</evidence>
<evidence type="ECO:0000256" key="2">
    <source>
        <dbReference type="ARBA" id="ARBA00023125"/>
    </source>
</evidence>
<keyword evidence="2" id="KW-0238">DNA-binding</keyword>
<dbReference type="AlphaFoldDB" id="A1S7G7"/>
<keyword evidence="3" id="KW-0804">Transcription</keyword>
<dbReference type="GO" id="GO:0000976">
    <property type="term" value="F:transcription cis-regulatory region binding"/>
    <property type="evidence" value="ECO:0007669"/>
    <property type="project" value="TreeGrafter"/>
</dbReference>
<dbReference type="OrthoDB" id="6816069at2"/>
<dbReference type="Proteomes" id="UP000009175">
    <property type="component" value="Chromosome"/>
</dbReference>
<dbReference type="RefSeq" id="WP_011760231.1">
    <property type="nucleotide sequence ID" value="NC_008700.1"/>
</dbReference>
<dbReference type="EMBL" id="CP000507">
    <property type="protein sequence ID" value="ABM00324.1"/>
    <property type="molecule type" value="Genomic_DNA"/>
</dbReference>
<dbReference type="STRING" id="326297.Sama_2118"/>
<dbReference type="Gene3D" id="1.10.10.60">
    <property type="entry name" value="Homeodomain-like"/>
    <property type="match status" value="1"/>
</dbReference>
<name>A1S7G7_SHEAM</name>
<dbReference type="InterPro" id="IPR009057">
    <property type="entry name" value="Homeodomain-like_sf"/>
</dbReference>
<evidence type="ECO:0000313" key="5">
    <source>
        <dbReference type="EMBL" id="ABM00324.1"/>
    </source>
</evidence>
<evidence type="ECO:0000259" key="4">
    <source>
        <dbReference type="PROSITE" id="PS01124"/>
    </source>
</evidence>
<dbReference type="PANTHER" id="PTHR47894">
    <property type="entry name" value="HTH-TYPE TRANSCRIPTIONAL REGULATOR GADX"/>
    <property type="match status" value="1"/>
</dbReference>
<keyword evidence="6" id="KW-1185">Reference proteome</keyword>
<dbReference type="PROSITE" id="PS01124">
    <property type="entry name" value="HTH_ARAC_FAMILY_2"/>
    <property type="match status" value="1"/>
</dbReference>
<dbReference type="InterPro" id="IPR018060">
    <property type="entry name" value="HTH_AraC"/>
</dbReference>
<dbReference type="eggNOG" id="COG2207">
    <property type="taxonomic scope" value="Bacteria"/>
</dbReference>
<dbReference type="GO" id="GO:0003700">
    <property type="term" value="F:DNA-binding transcription factor activity"/>
    <property type="evidence" value="ECO:0007669"/>
    <property type="project" value="InterPro"/>
</dbReference>
<gene>
    <name evidence="5" type="ordered locus">Sama_2118</name>
</gene>
<sequence>MNMSLSNYRAGAMVGDQGYPAWELLQILSAIRRLFGEQAHSDVCARLGVAPEVLGHITLVPVWQVDGAMEALCALTDDREIGMRAAADYRVSELGFLKGHLARCQTLADCFYLLNDNPEWAGTMNDSLVTLTGGKLRVRWINTLRIPDSQFHCHFLHSLGALVVLGRELCGQAFPLGSIALTEASHPCAFIESLCGVTPSFGAPFCEWTVDAAVLALPVSYAFSDEERREPELIQPSYIYQVLQQLKISMPVLPTLNELAARLGTSERTLRRKLAENGCNFQLLRDKVRSQAAIALIIEGRLSAEDIAESLGFTDVSHFRASFKHWLGAPPGKFQRLVAGYPTTDSYPPTGPSSLSSD</sequence>
<dbReference type="HOGENOM" id="CLU_047522_3_4_6"/>
<evidence type="ECO:0000256" key="1">
    <source>
        <dbReference type="ARBA" id="ARBA00023015"/>
    </source>
</evidence>
<dbReference type="Pfam" id="PF12833">
    <property type="entry name" value="HTH_18"/>
    <property type="match status" value="1"/>
</dbReference>
<protein>
    <submittedName>
        <fullName evidence="5">Transcriptional regulator, AraC family</fullName>
    </submittedName>
</protein>
<dbReference type="SUPFAM" id="SSF46689">
    <property type="entry name" value="Homeodomain-like"/>
    <property type="match status" value="1"/>
</dbReference>
<feature type="domain" description="HTH araC/xylS-type" evidence="4">
    <location>
        <begin position="240"/>
        <end position="337"/>
    </location>
</feature>